<evidence type="ECO:0000313" key="2">
    <source>
        <dbReference type="Proteomes" id="UP000243542"/>
    </source>
</evidence>
<dbReference type="EMBL" id="PDJK01000001">
    <property type="protein sequence ID" value="PFG56953.1"/>
    <property type="molecule type" value="Genomic_DNA"/>
</dbReference>
<comment type="caution">
    <text evidence="1">The sequence shown here is derived from an EMBL/GenBank/DDBJ whole genome shotgun (WGS) entry which is preliminary data.</text>
</comment>
<dbReference type="RefSeq" id="WP_098509624.1">
    <property type="nucleotide sequence ID" value="NZ_JBIAKZ010000007.1"/>
</dbReference>
<reference evidence="1 2" key="1">
    <citation type="submission" date="2017-10" db="EMBL/GenBank/DDBJ databases">
        <title>Sequencing the genomes of 1000 actinobacteria strains.</title>
        <authorList>
            <person name="Klenk H.-P."/>
        </authorList>
    </citation>
    <scope>NUCLEOTIDE SEQUENCE [LARGE SCALE GENOMIC DNA]</scope>
    <source>
        <strain evidence="1 2">DSM 46092</strain>
    </source>
</reference>
<evidence type="ECO:0000313" key="1">
    <source>
        <dbReference type="EMBL" id="PFG56953.1"/>
    </source>
</evidence>
<name>A0A2A9G1B2_9PSEU</name>
<dbReference type="Proteomes" id="UP000243542">
    <property type="component" value="Unassembled WGS sequence"/>
</dbReference>
<sequence>MAIIIHRCTTCTHPDLFHDDREDGSTGGCSYGCRTAGPHTFGPPEVIPTWIATRPIGAAVPDPVLAEPGSHRRPLPRLCDCADCWALYHRETGVAA</sequence>
<organism evidence="1 2">
    <name type="scientific">Amycolatopsis sulphurea</name>
    <dbReference type="NCBI Taxonomy" id="76022"/>
    <lineage>
        <taxon>Bacteria</taxon>
        <taxon>Bacillati</taxon>
        <taxon>Actinomycetota</taxon>
        <taxon>Actinomycetes</taxon>
        <taxon>Pseudonocardiales</taxon>
        <taxon>Pseudonocardiaceae</taxon>
        <taxon>Amycolatopsis</taxon>
    </lineage>
</organism>
<keyword evidence="2" id="KW-1185">Reference proteome</keyword>
<dbReference type="AlphaFoldDB" id="A0A2A9G1B2"/>
<accession>A0A2A9G1B2</accession>
<protein>
    <submittedName>
        <fullName evidence="1">Uncharacterized protein</fullName>
    </submittedName>
</protein>
<gene>
    <name evidence="1" type="ORF">ATK36_0489</name>
</gene>
<proteinExistence type="predicted"/>